<dbReference type="SUPFAM" id="SSF89447">
    <property type="entry name" value="AbrB/MazE/MraZ-like"/>
    <property type="match status" value="1"/>
</dbReference>
<keyword evidence="4" id="KW-1185">Reference proteome</keyword>
<dbReference type="RefSeq" id="WP_049952466.1">
    <property type="nucleotide sequence ID" value="NZ_CP007055.1"/>
</dbReference>
<dbReference type="EMBL" id="CP007055">
    <property type="protein sequence ID" value="AHF99260.1"/>
    <property type="molecule type" value="Genomic_DNA"/>
</dbReference>
<dbReference type="Gene3D" id="2.10.260.10">
    <property type="match status" value="1"/>
</dbReference>
<name>W0JKI9_9EURY</name>
<dbReference type="SMART" id="SM00966">
    <property type="entry name" value="SpoVT_AbrB"/>
    <property type="match status" value="1"/>
</dbReference>
<dbReference type="AlphaFoldDB" id="W0JKI9"/>
<proteinExistence type="predicted"/>
<evidence type="ECO:0000256" key="1">
    <source>
        <dbReference type="SAM" id="MobiDB-lite"/>
    </source>
</evidence>
<dbReference type="Proteomes" id="UP000019024">
    <property type="component" value="Chromosome"/>
</dbReference>
<dbReference type="HOGENOM" id="CLU_158484_2_1_2"/>
<dbReference type="InterPro" id="IPR007159">
    <property type="entry name" value="SpoVT-AbrB_dom"/>
</dbReference>
<evidence type="ECO:0000313" key="3">
    <source>
        <dbReference type="EMBL" id="AHF99260.1"/>
    </source>
</evidence>
<dbReference type="PANTHER" id="PTHR34860:SF6">
    <property type="entry name" value="REPRESSOR-LIKE PROTEIN SSO7C3"/>
    <property type="match status" value="1"/>
</dbReference>
<sequence>MAITQDATITSKGQVTIPKEIREELGIGEGTEVEFVLTDADEVTVRPKKPAMDRLREIQSTLSKHDIDVEKLRRESKDAWGGQTGVLDRSGNESS</sequence>
<dbReference type="eggNOG" id="arCOG00818">
    <property type="taxonomic scope" value="Archaea"/>
</dbReference>
<evidence type="ECO:0000259" key="2">
    <source>
        <dbReference type="PROSITE" id="PS51740"/>
    </source>
</evidence>
<dbReference type="GO" id="GO:0003677">
    <property type="term" value="F:DNA binding"/>
    <property type="evidence" value="ECO:0007669"/>
    <property type="project" value="InterPro"/>
</dbReference>
<dbReference type="NCBIfam" id="TIGR01439">
    <property type="entry name" value="lp_hng_hel_AbrB"/>
    <property type="match status" value="1"/>
</dbReference>
<protein>
    <submittedName>
        <fullName evidence="3">AbrB family transcriptional regulator</fullName>
    </submittedName>
</protein>
<evidence type="ECO:0000313" key="4">
    <source>
        <dbReference type="Proteomes" id="UP000019024"/>
    </source>
</evidence>
<dbReference type="STRING" id="797299.HALLA_10730"/>
<gene>
    <name evidence="3" type="ORF">HALLA_10730</name>
</gene>
<dbReference type="PROSITE" id="PS51740">
    <property type="entry name" value="SPOVT_ABRB"/>
    <property type="match status" value="1"/>
</dbReference>
<accession>W0JKI9</accession>
<dbReference type="Pfam" id="PF04014">
    <property type="entry name" value="MazE_antitoxin"/>
    <property type="match status" value="1"/>
</dbReference>
<organism evidence="3 4">
    <name type="scientific">Halostagnicola larsenii XH-48</name>
    <dbReference type="NCBI Taxonomy" id="797299"/>
    <lineage>
        <taxon>Archaea</taxon>
        <taxon>Methanobacteriati</taxon>
        <taxon>Methanobacteriota</taxon>
        <taxon>Stenosarchaea group</taxon>
        <taxon>Halobacteria</taxon>
        <taxon>Halobacteriales</taxon>
        <taxon>Natrialbaceae</taxon>
        <taxon>Halostagnicola</taxon>
    </lineage>
</organism>
<feature type="region of interest" description="Disordered" evidence="1">
    <location>
        <begin position="76"/>
        <end position="95"/>
    </location>
</feature>
<dbReference type="OrthoDB" id="30861at2157"/>
<dbReference type="GeneID" id="25144936"/>
<dbReference type="InterPro" id="IPR052975">
    <property type="entry name" value="Repressor-like_regulatory"/>
</dbReference>
<reference evidence="3 4" key="1">
    <citation type="submission" date="2014-01" db="EMBL/GenBank/DDBJ databases">
        <authorList>
            <consortium name="DOE Joint Genome Institute"/>
            <person name="Anderson I."/>
            <person name="Huntemann M."/>
            <person name="Han J."/>
            <person name="Chen A."/>
            <person name="Kyrpides N."/>
            <person name="Mavromatis K."/>
            <person name="Markowitz V."/>
            <person name="Palaniappan K."/>
            <person name="Ivanova N."/>
            <person name="Schaumberg A."/>
            <person name="Pati A."/>
            <person name="Liolios K."/>
            <person name="Nordberg H.P."/>
            <person name="Cantor M.N."/>
            <person name="Hua S.X."/>
            <person name="Woyke T."/>
        </authorList>
    </citation>
    <scope>NUCLEOTIDE SEQUENCE [LARGE SCALE GENOMIC DNA]</scope>
    <source>
        <strain evidence="3 4">XH-48</strain>
    </source>
</reference>
<dbReference type="PANTHER" id="PTHR34860">
    <property type="entry name" value="REPRESSOR-LIKE PROTEIN SSO7C3"/>
    <property type="match status" value="1"/>
</dbReference>
<dbReference type="InterPro" id="IPR037914">
    <property type="entry name" value="SpoVT-AbrB_sf"/>
</dbReference>
<dbReference type="KEGG" id="hlr:HALLA_10730"/>
<feature type="domain" description="SpoVT-AbrB" evidence="2">
    <location>
        <begin position="4"/>
        <end position="50"/>
    </location>
</feature>